<gene>
    <name evidence="2" type="ORF">BRADI_1g42713v3</name>
</gene>
<accession>A0A2K2DP02</accession>
<dbReference type="EnsemblPlants" id="PNT75996">
    <property type="protein sequence ID" value="PNT75996"/>
    <property type="gene ID" value="BRADI_1g42713v3"/>
</dbReference>
<reference evidence="2" key="2">
    <citation type="submission" date="2017-06" db="EMBL/GenBank/DDBJ databases">
        <title>WGS assembly of Brachypodium distachyon.</title>
        <authorList>
            <consortium name="The International Brachypodium Initiative"/>
            <person name="Lucas S."/>
            <person name="Harmon-Smith M."/>
            <person name="Lail K."/>
            <person name="Tice H."/>
            <person name="Grimwood J."/>
            <person name="Bruce D."/>
            <person name="Barry K."/>
            <person name="Shu S."/>
            <person name="Lindquist E."/>
            <person name="Wang M."/>
            <person name="Pitluck S."/>
            <person name="Vogel J.P."/>
            <person name="Garvin D.F."/>
            <person name="Mockler T.C."/>
            <person name="Schmutz J."/>
            <person name="Rokhsar D."/>
            <person name="Bevan M.W."/>
        </authorList>
    </citation>
    <scope>NUCLEOTIDE SEQUENCE</scope>
    <source>
        <strain evidence="2">Bd21</strain>
    </source>
</reference>
<feature type="compositionally biased region" description="Basic and acidic residues" evidence="1">
    <location>
        <begin position="44"/>
        <end position="55"/>
    </location>
</feature>
<feature type="compositionally biased region" description="Low complexity" evidence="1">
    <location>
        <begin position="120"/>
        <end position="137"/>
    </location>
</feature>
<sequence length="262" mass="30344">NTEDIKHWGGGGGSQINACKTKKDKCRNKHKGKTSKVTFTQLLEKYKKESEEKSANRPSSVKASRSPQRRKSKDRNWRREKFNPSNSYPPFGPPIPMSWIPPYVDFCSYPSWDKYDSRAHYPSYSRSSRPSYATPRRSTFEQQSHVKDRAQDQEELLLCKAKSQLGCPLGLSSWQERKLQRLSAEELKKKNMAWVRKDKHKDNSDVQDVVARIATKVKKGNNKSNKQFNRRFVSLRQDLRLAHPAYSSNIPLMPLPWSSSQV</sequence>
<name>A0A2K2DP02_BRADI</name>
<feature type="region of interest" description="Disordered" evidence="1">
    <location>
        <begin position="1"/>
        <end position="91"/>
    </location>
</feature>
<proteinExistence type="predicted"/>
<protein>
    <submittedName>
        <fullName evidence="2 3">Uncharacterized protein</fullName>
    </submittedName>
</protein>
<evidence type="ECO:0000313" key="3">
    <source>
        <dbReference type="EnsemblPlants" id="PNT75996"/>
    </source>
</evidence>
<dbReference type="InParanoid" id="A0A2K2DP02"/>
<keyword evidence="4" id="KW-1185">Reference proteome</keyword>
<feature type="non-terminal residue" evidence="2">
    <location>
        <position position="1"/>
    </location>
</feature>
<dbReference type="AlphaFoldDB" id="A0A2K2DP02"/>
<feature type="region of interest" description="Disordered" evidence="1">
    <location>
        <begin position="120"/>
        <end position="144"/>
    </location>
</feature>
<evidence type="ECO:0000256" key="1">
    <source>
        <dbReference type="SAM" id="MobiDB-lite"/>
    </source>
</evidence>
<dbReference type="Proteomes" id="UP000008810">
    <property type="component" value="Chromosome 1"/>
</dbReference>
<evidence type="ECO:0000313" key="4">
    <source>
        <dbReference type="Proteomes" id="UP000008810"/>
    </source>
</evidence>
<evidence type="ECO:0000313" key="2">
    <source>
        <dbReference type="EMBL" id="PNT75996.1"/>
    </source>
</evidence>
<dbReference type="Gramene" id="PNT75996">
    <property type="protein sequence ID" value="PNT75996"/>
    <property type="gene ID" value="BRADI_1g42713v3"/>
</dbReference>
<reference evidence="3" key="3">
    <citation type="submission" date="2018-08" db="UniProtKB">
        <authorList>
            <consortium name="EnsemblPlants"/>
        </authorList>
    </citation>
    <scope>IDENTIFICATION</scope>
    <source>
        <strain evidence="3">cv. Bd21</strain>
    </source>
</reference>
<feature type="compositionally biased region" description="Polar residues" evidence="1">
    <location>
        <begin position="56"/>
        <end position="66"/>
    </location>
</feature>
<dbReference type="EMBL" id="CM000880">
    <property type="protein sequence ID" value="PNT75996.1"/>
    <property type="molecule type" value="Genomic_DNA"/>
</dbReference>
<reference evidence="2 3" key="1">
    <citation type="journal article" date="2010" name="Nature">
        <title>Genome sequencing and analysis of the model grass Brachypodium distachyon.</title>
        <authorList>
            <consortium name="International Brachypodium Initiative"/>
        </authorList>
    </citation>
    <scope>NUCLEOTIDE SEQUENCE [LARGE SCALE GENOMIC DNA]</scope>
    <source>
        <strain evidence="2 3">Bd21</strain>
    </source>
</reference>
<organism evidence="2">
    <name type="scientific">Brachypodium distachyon</name>
    <name type="common">Purple false brome</name>
    <name type="synonym">Trachynia distachya</name>
    <dbReference type="NCBI Taxonomy" id="15368"/>
    <lineage>
        <taxon>Eukaryota</taxon>
        <taxon>Viridiplantae</taxon>
        <taxon>Streptophyta</taxon>
        <taxon>Embryophyta</taxon>
        <taxon>Tracheophyta</taxon>
        <taxon>Spermatophyta</taxon>
        <taxon>Magnoliopsida</taxon>
        <taxon>Liliopsida</taxon>
        <taxon>Poales</taxon>
        <taxon>Poaceae</taxon>
        <taxon>BOP clade</taxon>
        <taxon>Pooideae</taxon>
        <taxon>Stipodae</taxon>
        <taxon>Brachypodieae</taxon>
        <taxon>Brachypodium</taxon>
    </lineage>
</organism>
<feature type="compositionally biased region" description="Basic residues" evidence="1">
    <location>
        <begin position="20"/>
        <end position="34"/>
    </location>
</feature>